<evidence type="ECO:0000313" key="1">
    <source>
        <dbReference type="EMBL" id="REJ42731.1"/>
    </source>
</evidence>
<proteinExistence type="predicted"/>
<dbReference type="EMBL" id="QQWC01000002">
    <property type="protein sequence ID" value="REJ42731.1"/>
    <property type="molecule type" value="Genomic_DNA"/>
</dbReference>
<gene>
    <name evidence="1" type="ORF">DWQ54_07385</name>
</gene>
<sequence length="104" mass="12294">MSQITSRKVPLGSSIFPHQHRLSAEEIAKIEAEDKALARRCREIFDRVYPQLAGEYYDWFIVIEPESGDYRWSKFLMKIFCLFKYDCSKLTVQNQKKKTIIADQ</sequence>
<accession>A0A3E0L5F5</accession>
<organism evidence="1 2">
    <name type="scientific">Microcystis flos-aquae TF09</name>
    <dbReference type="NCBI Taxonomy" id="2060473"/>
    <lineage>
        <taxon>Bacteria</taxon>
        <taxon>Bacillati</taxon>
        <taxon>Cyanobacteriota</taxon>
        <taxon>Cyanophyceae</taxon>
        <taxon>Oscillatoriophycideae</taxon>
        <taxon>Chroococcales</taxon>
        <taxon>Microcystaceae</taxon>
        <taxon>Microcystis</taxon>
    </lineage>
</organism>
<name>A0A3E0L5F5_9CHRO</name>
<protein>
    <submittedName>
        <fullName evidence="1">Uncharacterized protein</fullName>
    </submittedName>
</protein>
<evidence type="ECO:0000313" key="2">
    <source>
        <dbReference type="Proteomes" id="UP000256873"/>
    </source>
</evidence>
<comment type="caution">
    <text evidence="1">The sequence shown here is derived from an EMBL/GenBank/DDBJ whole genome shotgun (WGS) entry which is preliminary data.</text>
</comment>
<dbReference type="AlphaFoldDB" id="A0A3E0L5F5"/>
<reference evidence="1 2" key="1">
    <citation type="submission" date="2017-10" db="EMBL/GenBank/DDBJ databases">
        <title>A large-scale comparative metagenomic study reveals the eutrophication-driven functional interactions in six Microcystis-epibionts communities.</title>
        <authorList>
            <person name="Li Q."/>
            <person name="Lin F."/>
        </authorList>
    </citation>
    <scope>NUCLEOTIDE SEQUENCE [LARGE SCALE GENOMIC DNA]</scope>
    <source>
        <strain evidence="1">TF09</strain>
    </source>
</reference>
<dbReference type="Proteomes" id="UP000256873">
    <property type="component" value="Unassembled WGS sequence"/>
</dbReference>